<keyword evidence="3" id="KW-1185">Reference proteome</keyword>
<dbReference type="Proteomes" id="UP000244893">
    <property type="component" value="Unassembled WGS sequence"/>
</dbReference>
<dbReference type="AlphaFoldDB" id="A0A2V1HQ87"/>
<accession>A0A2V1HQ87</accession>
<reference evidence="2 3" key="1">
    <citation type="submission" date="2018-05" db="EMBL/GenBank/DDBJ databases">
        <title>Amnibacterium sp. M8JJ-5, whole genome shotgun sequence.</title>
        <authorList>
            <person name="Tuo L."/>
        </authorList>
    </citation>
    <scope>NUCLEOTIDE SEQUENCE [LARGE SCALE GENOMIC DNA]</scope>
    <source>
        <strain evidence="2 3">M8JJ-5</strain>
    </source>
</reference>
<keyword evidence="1" id="KW-0812">Transmembrane</keyword>
<gene>
    <name evidence="2" type="ORF">DDQ50_13510</name>
</gene>
<sequence>MEAEDPTSTPGVAADEFPHGWVRLGRYRWFTGWLAYSGVGVLMLPYVIFQLGSAVARASGFPSGLIAVPLVVVVLAALATVILKWLVPQPWANFDTSEFRTGRRVVPMSELDWAKVEYLPARSNRTNGMLLRFGSPRLRAVFSLRSARGQTIDEDLARHLAEVIERSSIEVPKSSYDPTGKFARYNFPGSVGKADAITLLLNPEEIDRMFLVLLR</sequence>
<evidence type="ECO:0000256" key="1">
    <source>
        <dbReference type="SAM" id="Phobius"/>
    </source>
</evidence>
<feature type="transmembrane region" description="Helical" evidence="1">
    <location>
        <begin position="33"/>
        <end position="52"/>
    </location>
</feature>
<dbReference type="EMBL" id="QEOP01000002">
    <property type="protein sequence ID" value="PVZ94698.1"/>
    <property type="molecule type" value="Genomic_DNA"/>
</dbReference>
<keyword evidence="1" id="KW-1133">Transmembrane helix</keyword>
<protein>
    <submittedName>
        <fullName evidence="2">Uncharacterized protein</fullName>
    </submittedName>
</protein>
<feature type="transmembrane region" description="Helical" evidence="1">
    <location>
        <begin position="64"/>
        <end position="87"/>
    </location>
</feature>
<evidence type="ECO:0000313" key="2">
    <source>
        <dbReference type="EMBL" id="PVZ94698.1"/>
    </source>
</evidence>
<proteinExistence type="predicted"/>
<organism evidence="2 3">
    <name type="scientific">Amnibacterium flavum</name>
    <dbReference type="NCBI Taxonomy" id="2173173"/>
    <lineage>
        <taxon>Bacteria</taxon>
        <taxon>Bacillati</taxon>
        <taxon>Actinomycetota</taxon>
        <taxon>Actinomycetes</taxon>
        <taxon>Micrococcales</taxon>
        <taxon>Microbacteriaceae</taxon>
        <taxon>Amnibacterium</taxon>
    </lineage>
</organism>
<comment type="caution">
    <text evidence="2">The sequence shown here is derived from an EMBL/GenBank/DDBJ whole genome shotgun (WGS) entry which is preliminary data.</text>
</comment>
<keyword evidence="1" id="KW-0472">Membrane</keyword>
<evidence type="ECO:0000313" key="3">
    <source>
        <dbReference type="Proteomes" id="UP000244893"/>
    </source>
</evidence>
<name>A0A2V1HQ87_9MICO</name>